<dbReference type="PANTHER" id="PTHR30081">
    <property type="entry name" value="PROTEIN-EXPORT MEMBRANE PROTEIN SEC"/>
    <property type="match status" value="1"/>
</dbReference>
<dbReference type="Gene3D" id="1.20.1640.10">
    <property type="entry name" value="Multidrug efflux transporter AcrB transmembrane domain"/>
    <property type="match status" value="2"/>
</dbReference>
<feature type="transmembrane region" description="Helical" evidence="10">
    <location>
        <begin position="185"/>
        <end position="208"/>
    </location>
</feature>
<dbReference type="NCBIfam" id="TIGR00966">
    <property type="entry name" value="transloc_SecF"/>
    <property type="match status" value="1"/>
</dbReference>
<comment type="subcellular location">
    <subcellularLocation>
        <location evidence="1">Cell membrane</location>
        <topology evidence="1">Multi-pass membrane protein</topology>
    </subcellularLocation>
</comment>
<evidence type="ECO:0000256" key="10">
    <source>
        <dbReference type="SAM" id="Phobius"/>
    </source>
</evidence>
<organism evidence="12 13">
    <name type="scientific">Magnetospirillum molischianum DSM 120</name>
    <dbReference type="NCBI Taxonomy" id="1150626"/>
    <lineage>
        <taxon>Bacteria</taxon>
        <taxon>Pseudomonadati</taxon>
        <taxon>Pseudomonadota</taxon>
        <taxon>Alphaproteobacteria</taxon>
        <taxon>Rhodospirillales</taxon>
        <taxon>Rhodospirillaceae</taxon>
        <taxon>Magnetospirillum</taxon>
    </lineage>
</organism>
<evidence type="ECO:0000256" key="6">
    <source>
        <dbReference type="ARBA" id="ARBA00022989"/>
    </source>
</evidence>
<feature type="domain" description="Protein export membrane protein SecD/SecF C-terminal" evidence="11">
    <location>
        <begin position="43"/>
        <end position="209"/>
    </location>
</feature>
<feature type="transmembrane region" description="Helical" evidence="10">
    <location>
        <begin position="60"/>
        <end position="78"/>
    </location>
</feature>
<keyword evidence="3" id="KW-1003">Cell membrane</keyword>
<evidence type="ECO:0000256" key="3">
    <source>
        <dbReference type="ARBA" id="ARBA00022475"/>
    </source>
</evidence>
<dbReference type="OrthoDB" id="9805019at2"/>
<dbReference type="InterPro" id="IPR022645">
    <property type="entry name" value="SecD/SecF_bac"/>
</dbReference>
<dbReference type="eggNOG" id="COG0342">
    <property type="taxonomic scope" value="Bacteria"/>
</dbReference>
<dbReference type="GO" id="GO:0006886">
    <property type="term" value="P:intracellular protein transport"/>
    <property type="evidence" value="ECO:0007669"/>
    <property type="project" value="InterPro"/>
</dbReference>
<evidence type="ECO:0000256" key="4">
    <source>
        <dbReference type="ARBA" id="ARBA00022692"/>
    </source>
</evidence>
<feature type="transmembrane region" description="Helical" evidence="10">
    <location>
        <begin position="321"/>
        <end position="342"/>
    </location>
</feature>
<dbReference type="Proteomes" id="UP000004169">
    <property type="component" value="Unassembled WGS sequence"/>
</dbReference>
<feature type="transmembrane region" description="Helical" evidence="10">
    <location>
        <begin position="363"/>
        <end position="389"/>
    </location>
</feature>
<feature type="transmembrane region" description="Helical" evidence="10">
    <location>
        <begin position="161"/>
        <end position="179"/>
    </location>
</feature>
<dbReference type="Pfam" id="PF02355">
    <property type="entry name" value="SecD_SecF_C"/>
    <property type="match status" value="2"/>
</dbReference>
<evidence type="ECO:0000256" key="2">
    <source>
        <dbReference type="ARBA" id="ARBA00022448"/>
    </source>
</evidence>
<feature type="transmembrane region" description="Helical" evidence="10">
    <location>
        <begin position="267"/>
        <end position="287"/>
    </location>
</feature>
<accession>H8FQM2</accession>
<keyword evidence="4 10" id="KW-0812">Transmembrane</keyword>
<keyword evidence="7" id="KW-0811">Translocation</keyword>
<feature type="transmembrane region" description="Helical" evidence="10">
    <location>
        <begin position="242"/>
        <end position="261"/>
    </location>
</feature>
<keyword evidence="5" id="KW-0653">Protein transport</keyword>
<keyword evidence="8 10" id="KW-0472">Membrane</keyword>
<evidence type="ECO:0000259" key="11">
    <source>
        <dbReference type="Pfam" id="PF02355"/>
    </source>
</evidence>
<dbReference type="STRING" id="1150626.PHAMO_210171"/>
<dbReference type="eggNOG" id="COG0341">
    <property type="taxonomic scope" value="Bacteria"/>
</dbReference>
<feature type="domain" description="Protein export membrane protein SecD/SecF C-terminal" evidence="11">
    <location>
        <begin position="267"/>
        <end position="424"/>
    </location>
</feature>
<feature type="transmembrane region" description="Helical" evidence="10">
    <location>
        <begin position="401"/>
        <end position="423"/>
    </location>
</feature>
<evidence type="ECO:0000256" key="7">
    <source>
        <dbReference type="ARBA" id="ARBA00023010"/>
    </source>
</evidence>
<reference evidence="12 13" key="1">
    <citation type="journal article" date="2012" name="J. Bacteriol.">
        <title>Draft Genome Sequence of the Purple Photosynthetic Bacterium Phaeospirillum molischianum DSM120, a Particularly Versatile Bacterium.</title>
        <authorList>
            <person name="Duquesne K."/>
            <person name="Prima V."/>
            <person name="Ji B."/>
            <person name="Rouy Z."/>
            <person name="Medigue C."/>
            <person name="Talla E."/>
            <person name="Sturgis J.N."/>
        </authorList>
    </citation>
    <scope>NUCLEOTIDE SEQUENCE [LARGE SCALE GENOMIC DNA]</scope>
    <source>
        <strain evidence="13">DSM120</strain>
    </source>
</reference>
<comment type="caution">
    <text evidence="12">The sequence shown here is derived from an EMBL/GenBank/DDBJ whole genome shotgun (WGS) entry which is preliminary data.</text>
</comment>
<feature type="compositionally biased region" description="Basic residues" evidence="9">
    <location>
        <begin position="465"/>
        <end position="487"/>
    </location>
</feature>
<name>H8FQM2_MAGML</name>
<evidence type="ECO:0000256" key="1">
    <source>
        <dbReference type="ARBA" id="ARBA00004651"/>
    </source>
</evidence>
<evidence type="ECO:0000256" key="9">
    <source>
        <dbReference type="SAM" id="MobiDB-lite"/>
    </source>
</evidence>
<dbReference type="EMBL" id="CAHP01000014">
    <property type="protein sequence ID" value="CCG40660.1"/>
    <property type="molecule type" value="Genomic_DNA"/>
</dbReference>
<dbReference type="GO" id="GO:0005886">
    <property type="term" value="C:plasma membrane"/>
    <property type="evidence" value="ECO:0007669"/>
    <property type="project" value="UniProtKB-SubCell"/>
</dbReference>
<feature type="region of interest" description="Disordered" evidence="9">
    <location>
        <begin position="450"/>
        <end position="487"/>
    </location>
</feature>
<evidence type="ECO:0000313" key="12">
    <source>
        <dbReference type="EMBL" id="CCG40660.1"/>
    </source>
</evidence>
<protein>
    <recommendedName>
        <fullName evidence="11">Protein export membrane protein SecD/SecF C-terminal domain-containing protein</fullName>
    </recommendedName>
</protein>
<dbReference type="PANTHER" id="PTHR30081:SF1">
    <property type="entry name" value="PROTEIN TRANSLOCASE SUBUNIT SECD"/>
    <property type="match status" value="1"/>
</dbReference>
<keyword evidence="13" id="KW-1185">Reference proteome</keyword>
<keyword evidence="6 10" id="KW-1133">Transmembrane helix</keyword>
<dbReference type="InterPro" id="IPR055344">
    <property type="entry name" value="SecD_SecF_C_bact"/>
</dbReference>
<keyword evidence="2" id="KW-0813">Transport</keyword>
<feature type="transmembrane region" description="Helical" evidence="10">
    <location>
        <begin position="111"/>
        <end position="131"/>
    </location>
</feature>
<proteinExistence type="predicted"/>
<evidence type="ECO:0000313" key="13">
    <source>
        <dbReference type="Proteomes" id="UP000004169"/>
    </source>
</evidence>
<gene>
    <name evidence="12" type="ORF">PHAMO_210171</name>
</gene>
<dbReference type="GO" id="GO:0015450">
    <property type="term" value="F:protein-transporting ATPase activity"/>
    <property type="evidence" value="ECO:0007669"/>
    <property type="project" value="InterPro"/>
</dbReference>
<sequence>MLYFSKVKTLLIWTICLSGILFSLPNLIGTEFTPSWLPAPLTVIEDSTANPDLGTDRIDASLIGCVTGFILVVAFMGATYGVFGIFANIALAFNLALTLAALSLLGATVTLPGIAGLLLALGLSIDANILINERIREETRNGAPPVTAMETGFRRTDSTRFDRNMVILITMLILFAVGTETVKGFALTVSLGIVTSIFTSTLLTRWLMAAWFWSHRPKLLPGSHLRHPTAHHPLPFMKGRSIYLAISAALSLASAGLFFAQGQIGQFQTGMLTLGLAAIAMPIYIWFRFGWQFGIGAVVAMLLDGTKTLGFFALTGMPVNMTAMAGLVTIMGYSITNKIIVYDRIRENLGRYPKQPRHELLDLSLHQTLIQTVRTSLALVLVILPLTLFGGEALRQLAVTLLFGVILATSSSIFIAAPVLLFLGDLDLTRSPTNKTDFRAAATAKPEVVPESCSSERLSPEMAAWHRKAGRQKARRTPCRPIPKRSY</sequence>
<dbReference type="SUPFAM" id="SSF82866">
    <property type="entry name" value="Multidrug efflux transporter AcrB transmembrane domain"/>
    <property type="match status" value="2"/>
</dbReference>
<feature type="transmembrane region" description="Helical" evidence="10">
    <location>
        <begin position="7"/>
        <end position="28"/>
    </location>
</feature>
<dbReference type="InterPro" id="IPR048634">
    <property type="entry name" value="SecD_SecF_C"/>
</dbReference>
<evidence type="ECO:0000256" key="8">
    <source>
        <dbReference type="ARBA" id="ARBA00023136"/>
    </source>
</evidence>
<dbReference type="PRINTS" id="PR01755">
    <property type="entry name" value="SECFTRNLCASE"/>
</dbReference>
<dbReference type="AlphaFoldDB" id="H8FQM2"/>
<dbReference type="InterPro" id="IPR005665">
    <property type="entry name" value="SecF_bac"/>
</dbReference>
<dbReference type="NCBIfam" id="TIGR00916">
    <property type="entry name" value="2A0604s01"/>
    <property type="match status" value="1"/>
</dbReference>
<feature type="transmembrane region" description="Helical" evidence="10">
    <location>
        <begin position="85"/>
        <end position="105"/>
    </location>
</feature>
<dbReference type="InterPro" id="IPR022813">
    <property type="entry name" value="SecD/SecF_arch_bac"/>
</dbReference>
<evidence type="ECO:0000256" key="5">
    <source>
        <dbReference type="ARBA" id="ARBA00022927"/>
    </source>
</evidence>